<evidence type="ECO:0000259" key="12">
    <source>
        <dbReference type="PROSITE" id="PS00300"/>
    </source>
</evidence>
<evidence type="ECO:0000256" key="9">
    <source>
        <dbReference type="ARBA" id="ARBA00053570"/>
    </source>
</evidence>
<dbReference type="GO" id="GO:0006614">
    <property type="term" value="P:SRP-dependent cotranslational protein targeting to membrane"/>
    <property type="evidence" value="ECO:0007669"/>
    <property type="project" value="InterPro"/>
</dbReference>
<feature type="binding site" evidence="10">
    <location>
        <begin position="419"/>
        <end position="422"/>
    </location>
    <ligand>
        <name>GTP</name>
        <dbReference type="ChEBI" id="CHEBI:37565"/>
    </ligand>
</feature>
<evidence type="ECO:0000256" key="2">
    <source>
        <dbReference type="ARBA" id="ARBA00022490"/>
    </source>
</evidence>
<feature type="compositionally biased region" description="Polar residues" evidence="11">
    <location>
        <begin position="31"/>
        <end position="44"/>
    </location>
</feature>
<dbReference type="OrthoDB" id="9804720at2"/>
<keyword evidence="7 10" id="KW-0675">Receptor</keyword>
<dbReference type="InterPro" id="IPR027417">
    <property type="entry name" value="P-loop_NTPase"/>
</dbReference>
<dbReference type="AlphaFoldDB" id="A0A3A1Y2F5"/>
<dbReference type="GO" id="GO:0005886">
    <property type="term" value="C:plasma membrane"/>
    <property type="evidence" value="ECO:0007669"/>
    <property type="project" value="UniProtKB-SubCell"/>
</dbReference>
<dbReference type="InterPro" id="IPR013822">
    <property type="entry name" value="Signal_recog_particl_SRP54_hlx"/>
</dbReference>
<comment type="catalytic activity">
    <reaction evidence="8 10">
        <text>GTP + H2O = GDP + phosphate + H(+)</text>
        <dbReference type="Rhea" id="RHEA:19669"/>
        <dbReference type="ChEBI" id="CHEBI:15377"/>
        <dbReference type="ChEBI" id="CHEBI:15378"/>
        <dbReference type="ChEBI" id="CHEBI:37565"/>
        <dbReference type="ChEBI" id="CHEBI:43474"/>
        <dbReference type="ChEBI" id="CHEBI:58189"/>
        <dbReference type="EC" id="3.6.5.4"/>
    </reaction>
</comment>
<comment type="function">
    <text evidence="9 10">Involved in targeting and insertion of nascent membrane proteins into the cytoplasmic membrane. Acts as a receptor for the complex formed by the signal recognition particle (SRP) and the ribosome-nascent chain (RNC). Interaction with SRP-RNC leads to the transfer of the RNC complex to the Sec translocase for insertion into the membrane, the hydrolysis of GTP by both Ffh and FtsY, and the dissociation of the SRP-FtsY complex into the individual components.</text>
</comment>
<dbReference type="NCBIfam" id="TIGR00064">
    <property type="entry name" value="ftsY"/>
    <property type="match status" value="1"/>
</dbReference>
<dbReference type="Pfam" id="PF02881">
    <property type="entry name" value="SRP54_N"/>
    <property type="match status" value="1"/>
</dbReference>
<feature type="domain" description="SRP54-type proteins GTP-binding" evidence="12">
    <location>
        <begin position="440"/>
        <end position="453"/>
    </location>
</feature>
<dbReference type="FunFam" id="1.20.120.140:FF:000002">
    <property type="entry name" value="Signal recognition particle receptor FtsY"/>
    <property type="match status" value="1"/>
</dbReference>
<dbReference type="GO" id="GO:0003924">
    <property type="term" value="F:GTPase activity"/>
    <property type="evidence" value="ECO:0007669"/>
    <property type="project" value="UniProtKB-UniRule"/>
</dbReference>
<accession>A0A3A1Y2F5</accession>
<dbReference type="SMART" id="SM00963">
    <property type="entry name" value="SRP54_N"/>
    <property type="match status" value="1"/>
</dbReference>
<dbReference type="GO" id="GO:0005737">
    <property type="term" value="C:cytoplasm"/>
    <property type="evidence" value="ECO:0007669"/>
    <property type="project" value="UniProtKB-SubCell"/>
</dbReference>
<dbReference type="Gene3D" id="1.20.120.140">
    <property type="entry name" value="Signal recognition particle SRP54, nucleotide-binding domain"/>
    <property type="match status" value="1"/>
</dbReference>
<dbReference type="InterPro" id="IPR042101">
    <property type="entry name" value="SRP54_N_sf"/>
</dbReference>
<evidence type="ECO:0000256" key="3">
    <source>
        <dbReference type="ARBA" id="ARBA00022741"/>
    </source>
</evidence>
<dbReference type="PANTHER" id="PTHR43134">
    <property type="entry name" value="SIGNAL RECOGNITION PARTICLE RECEPTOR SUBUNIT ALPHA"/>
    <property type="match status" value="1"/>
</dbReference>
<keyword evidence="2 10" id="KW-0963">Cytoplasm</keyword>
<evidence type="ECO:0000313" key="13">
    <source>
        <dbReference type="EMBL" id="RIY31486.1"/>
    </source>
</evidence>
<dbReference type="GO" id="GO:0005525">
    <property type="term" value="F:GTP binding"/>
    <property type="evidence" value="ECO:0007669"/>
    <property type="project" value="UniProtKB-UniRule"/>
</dbReference>
<keyword evidence="3 10" id="KW-0547">Nucleotide-binding</keyword>
<dbReference type="EC" id="3.6.5.4" evidence="10"/>
<dbReference type="InterPro" id="IPR036225">
    <property type="entry name" value="SRP/SRP_N"/>
</dbReference>
<dbReference type="InterPro" id="IPR004390">
    <property type="entry name" value="SR_rcpt_FtsY"/>
</dbReference>
<feature type="binding site" evidence="10">
    <location>
        <begin position="273"/>
        <end position="280"/>
    </location>
    <ligand>
        <name>GTP</name>
        <dbReference type="ChEBI" id="CHEBI:37565"/>
    </ligand>
</feature>
<evidence type="ECO:0000256" key="7">
    <source>
        <dbReference type="ARBA" id="ARBA00023170"/>
    </source>
</evidence>
<dbReference type="InterPro" id="IPR000897">
    <property type="entry name" value="SRP54_GTPase_dom"/>
</dbReference>
<comment type="similarity">
    <text evidence="10">Belongs to the GTP-binding SRP family. FtsY subfamily.</text>
</comment>
<feature type="compositionally biased region" description="Basic and acidic residues" evidence="11">
    <location>
        <begin position="19"/>
        <end position="30"/>
    </location>
</feature>
<sequence>MRKTKMALNWFKNIFSSSDNKKEEQKDKTNVDQSPQDLDHTTSQSNSEVIESKVEEVIVNNELPLDENNNDQDKFANSGENNLTSRNSNESITSFAHDLNNNVVAEKLNLETSEQNIEAKESSNLVQEADLNPEISKTSEQDTQVESTKAESTKEEAKNEEVKPKKGFFSRLVAGLSKTGANIGAGLSALFVGKKINKNLFEELEEHLLIADVGIDTTDKIIKNLTDHVKFTQLNDAQVLYGQLKQELKEIVEPCAQPLEIKDHKPFLILMIGVNGVGKTTTIGKLTKKLQQEGKSVVLAAADTFRAAAIEQLQEWGQRNNVPVISQKPGSDSAAVIYDAFNSAKAKGIDVVIADTAGRLSNKNHLLDELSKIVRVVQKLDPSAPHEVMITLDASTGQNAMSQVEAFDKAVNITGINLTKLDGTAKGGVIFAICDKFKKPIRYIGVGEKIDDLQPFNAEDFIEALFKEK</sequence>
<feature type="compositionally biased region" description="Polar residues" evidence="11">
    <location>
        <begin position="78"/>
        <end position="88"/>
    </location>
</feature>
<dbReference type="SUPFAM" id="SSF47364">
    <property type="entry name" value="Domain of the SRP/SRP receptor G-proteins"/>
    <property type="match status" value="1"/>
</dbReference>
<organism evidence="13 14">
    <name type="scientific">Psittacicella gerlachiana</name>
    <dbReference type="NCBI Taxonomy" id="2028574"/>
    <lineage>
        <taxon>Bacteria</taxon>
        <taxon>Pseudomonadati</taxon>
        <taxon>Pseudomonadota</taxon>
        <taxon>Gammaproteobacteria</taxon>
        <taxon>Pasteurellales</taxon>
        <taxon>Psittacicellaceae</taxon>
        <taxon>Psittacicella</taxon>
    </lineage>
</organism>
<dbReference type="InterPro" id="IPR003593">
    <property type="entry name" value="AAA+_ATPase"/>
</dbReference>
<keyword evidence="6 10" id="KW-0472">Membrane</keyword>
<dbReference type="GO" id="GO:0005047">
    <property type="term" value="F:signal recognition particle binding"/>
    <property type="evidence" value="ECO:0007669"/>
    <property type="project" value="TreeGrafter"/>
</dbReference>
<keyword evidence="5 10" id="KW-0342">GTP-binding</keyword>
<keyword evidence="1 10" id="KW-1003">Cell membrane</keyword>
<name>A0A3A1Y2F5_9GAMM</name>
<dbReference type="SMART" id="SM00382">
    <property type="entry name" value="AAA"/>
    <property type="match status" value="1"/>
</dbReference>
<dbReference type="FunFam" id="3.40.50.300:FF:000053">
    <property type="entry name" value="Signal recognition particle receptor FtsY"/>
    <property type="match status" value="1"/>
</dbReference>
<feature type="region of interest" description="Disordered" evidence="11">
    <location>
        <begin position="64"/>
        <end position="88"/>
    </location>
</feature>
<reference evidence="13 14" key="1">
    <citation type="submission" date="2017-08" db="EMBL/GenBank/DDBJ databases">
        <title>Reclassification of Bisgaard taxon 37 and 44.</title>
        <authorList>
            <person name="Christensen H."/>
        </authorList>
    </citation>
    <scope>NUCLEOTIDE SEQUENCE [LARGE SCALE GENOMIC DNA]</scope>
    <source>
        <strain evidence="13 14">EEAB3T1</strain>
    </source>
</reference>
<evidence type="ECO:0000256" key="4">
    <source>
        <dbReference type="ARBA" id="ARBA00022801"/>
    </source>
</evidence>
<feature type="binding site" evidence="10">
    <location>
        <begin position="355"/>
        <end position="359"/>
    </location>
    <ligand>
        <name>GTP</name>
        <dbReference type="ChEBI" id="CHEBI:37565"/>
    </ligand>
</feature>
<dbReference type="Proteomes" id="UP000265964">
    <property type="component" value="Unassembled WGS sequence"/>
</dbReference>
<evidence type="ECO:0000256" key="6">
    <source>
        <dbReference type="ARBA" id="ARBA00023136"/>
    </source>
</evidence>
<evidence type="ECO:0000256" key="8">
    <source>
        <dbReference type="ARBA" id="ARBA00048027"/>
    </source>
</evidence>
<feature type="compositionally biased region" description="Basic and acidic residues" evidence="11">
    <location>
        <begin position="148"/>
        <end position="160"/>
    </location>
</feature>
<evidence type="ECO:0000313" key="14">
    <source>
        <dbReference type="Proteomes" id="UP000265964"/>
    </source>
</evidence>
<comment type="subcellular location">
    <subcellularLocation>
        <location evidence="10">Cell membrane</location>
        <topology evidence="10">Peripheral membrane protein</topology>
        <orientation evidence="10">Cytoplasmic side</orientation>
    </subcellularLocation>
    <subcellularLocation>
        <location evidence="10">Cytoplasm</location>
    </subcellularLocation>
</comment>
<dbReference type="SUPFAM" id="SSF52540">
    <property type="entry name" value="P-loop containing nucleoside triphosphate hydrolases"/>
    <property type="match status" value="1"/>
</dbReference>
<proteinExistence type="inferred from homology"/>
<gene>
    <name evidence="10" type="primary">ftsY</name>
    <name evidence="13" type="ORF">CKF59_07590</name>
</gene>
<evidence type="ECO:0000256" key="5">
    <source>
        <dbReference type="ARBA" id="ARBA00023134"/>
    </source>
</evidence>
<protein>
    <recommendedName>
        <fullName evidence="10">Signal recognition particle receptor FtsY</fullName>
        <shortName evidence="10">SRP receptor</shortName>
        <ecNumber evidence="10">3.6.5.4</ecNumber>
    </recommendedName>
</protein>
<feature type="region of interest" description="Disordered" evidence="11">
    <location>
        <begin position="16"/>
        <end position="51"/>
    </location>
</feature>
<comment type="subunit">
    <text evidence="10">Part of the signal recognition particle protein translocation system, which is composed of SRP and FtsY. SRP is a ribonucleoprotein composed of Ffh and a 4.5S RNA molecule.</text>
</comment>
<comment type="caution">
    <text evidence="13">The sequence shown here is derived from an EMBL/GenBank/DDBJ whole genome shotgun (WGS) entry which is preliminary data.</text>
</comment>
<keyword evidence="14" id="KW-1185">Reference proteome</keyword>
<dbReference type="Pfam" id="PF00448">
    <property type="entry name" value="SRP54"/>
    <property type="match status" value="1"/>
</dbReference>
<evidence type="ECO:0000256" key="11">
    <source>
        <dbReference type="SAM" id="MobiDB-lite"/>
    </source>
</evidence>
<dbReference type="Gene3D" id="3.40.50.300">
    <property type="entry name" value="P-loop containing nucleotide triphosphate hydrolases"/>
    <property type="match status" value="1"/>
</dbReference>
<evidence type="ECO:0000256" key="1">
    <source>
        <dbReference type="ARBA" id="ARBA00022475"/>
    </source>
</evidence>
<dbReference type="HAMAP" id="MF_00920">
    <property type="entry name" value="FtsY"/>
    <property type="match status" value="1"/>
</dbReference>
<dbReference type="PANTHER" id="PTHR43134:SF1">
    <property type="entry name" value="SIGNAL RECOGNITION PARTICLE RECEPTOR SUBUNIT ALPHA"/>
    <property type="match status" value="1"/>
</dbReference>
<feature type="region of interest" description="Disordered" evidence="11">
    <location>
        <begin position="130"/>
        <end position="160"/>
    </location>
</feature>
<evidence type="ECO:0000256" key="10">
    <source>
        <dbReference type="HAMAP-Rule" id="MF_00920"/>
    </source>
</evidence>
<dbReference type="CDD" id="cd17874">
    <property type="entry name" value="FtsY"/>
    <property type="match status" value="1"/>
</dbReference>
<feature type="compositionally biased region" description="Polar residues" evidence="11">
    <location>
        <begin position="135"/>
        <end position="147"/>
    </location>
</feature>
<keyword evidence="4 10" id="KW-0378">Hydrolase</keyword>
<dbReference type="PROSITE" id="PS00300">
    <property type="entry name" value="SRP54"/>
    <property type="match status" value="1"/>
</dbReference>
<dbReference type="SMART" id="SM00962">
    <property type="entry name" value="SRP54"/>
    <property type="match status" value="1"/>
</dbReference>
<dbReference type="EMBL" id="NRJF01000278">
    <property type="protein sequence ID" value="RIY31486.1"/>
    <property type="molecule type" value="Genomic_DNA"/>
</dbReference>